<evidence type="ECO:0000259" key="1">
    <source>
        <dbReference type="Pfam" id="PF07969"/>
    </source>
</evidence>
<comment type="caution">
    <text evidence="2">The sequence shown here is derived from an EMBL/GenBank/DDBJ whole genome shotgun (WGS) entry which is preliminary data.</text>
</comment>
<dbReference type="SUPFAM" id="SSF51556">
    <property type="entry name" value="Metallo-dependent hydrolases"/>
    <property type="match status" value="1"/>
</dbReference>
<dbReference type="InterPro" id="IPR011059">
    <property type="entry name" value="Metal-dep_hydrolase_composite"/>
</dbReference>
<accession>A0A073B824</accession>
<dbReference type="EMBL" id="JNVU01000031">
    <property type="protein sequence ID" value="KEI43854.1"/>
    <property type="molecule type" value="Genomic_DNA"/>
</dbReference>
<feature type="domain" description="Amidohydrolase 3" evidence="1">
    <location>
        <begin position="340"/>
        <end position="496"/>
    </location>
</feature>
<dbReference type="InterPro" id="IPR023100">
    <property type="entry name" value="D-aminoacylase_insert_dom_sf"/>
</dbReference>
<dbReference type="Gene3D" id="3.30.1490.130">
    <property type="entry name" value="D-aminoacylase. Domain 3"/>
    <property type="match status" value="1"/>
</dbReference>
<dbReference type="InterPro" id="IPR050378">
    <property type="entry name" value="Metallo-dep_Hydrolases_sf"/>
</dbReference>
<evidence type="ECO:0000313" key="3">
    <source>
        <dbReference type="Proteomes" id="UP000031419"/>
    </source>
</evidence>
<evidence type="ECO:0000313" key="2">
    <source>
        <dbReference type="EMBL" id="KEI43854.1"/>
    </source>
</evidence>
<dbReference type="Pfam" id="PF07969">
    <property type="entry name" value="Amidohydro_3"/>
    <property type="match status" value="2"/>
</dbReference>
<protein>
    <submittedName>
        <fullName evidence="2">N-acyl-D-amino acid deacylase</fullName>
    </submittedName>
</protein>
<dbReference type="Gene3D" id="2.30.40.10">
    <property type="entry name" value="Urease, subunit C, domain 1"/>
    <property type="match status" value="1"/>
</dbReference>
<name>A0A073B824_9PSEU</name>
<dbReference type="STRING" id="28042.GU90_12770"/>
<dbReference type="OrthoDB" id="9766983at2"/>
<organism evidence="2 3">
    <name type="scientific">Saccharopolyspora rectivirgula</name>
    <dbReference type="NCBI Taxonomy" id="28042"/>
    <lineage>
        <taxon>Bacteria</taxon>
        <taxon>Bacillati</taxon>
        <taxon>Actinomycetota</taxon>
        <taxon>Actinomycetes</taxon>
        <taxon>Pseudonocardiales</taxon>
        <taxon>Pseudonocardiaceae</taxon>
        <taxon>Saccharopolyspora</taxon>
    </lineage>
</organism>
<dbReference type="Proteomes" id="UP000031419">
    <property type="component" value="Unassembled WGS sequence"/>
</dbReference>
<dbReference type="InterPro" id="IPR013108">
    <property type="entry name" value="Amidohydro_3"/>
</dbReference>
<proteinExistence type="predicted"/>
<keyword evidence="3" id="KW-1185">Reference proteome</keyword>
<dbReference type="SUPFAM" id="SSF51338">
    <property type="entry name" value="Composite domain of metallo-dependent hydrolases"/>
    <property type="match status" value="1"/>
</dbReference>
<dbReference type="GO" id="GO:0016811">
    <property type="term" value="F:hydrolase activity, acting on carbon-nitrogen (but not peptide) bonds, in linear amides"/>
    <property type="evidence" value="ECO:0007669"/>
    <property type="project" value="InterPro"/>
</dbReference>
<dbReference type="InterPro" id="IPR032466">
    <property type="entry name" value="Metal_Hydrolase"/>
</dbReference>
<dbReference type="PANTHER" id="PTHR11647">
    <property type="entry name" value="HYDRANTOINASE/DIHYDROPYRIMIDINASE FAMILY MEMBER"/>
    <property type="match status" value="1"/>
</dbReference>
<dbReference type="CDD" id="cd01297">
    <property type="entry name" value="D-aminoacylase"/>
    <property type="match status" value="1"/>
</dbReference>
<gene>
    <name evidence="2" type="ORF">GU90_12770</name>
</gene>
<dbReference type="Gene3D" id="3.20.20.140">
    <property type="entry name" value="Metal-dependent hydrolases"/>
    <property type="match status" value="1"/>
</dbReference>
<feature type="domain" description="Amidohydrolase 3" evidence="1">
    <location>
        <begin position="48"/>
        <end position="190"/>
    </location>
</feature>
<reference evidence="2 3" key="1">
    <citation type="submission" date="2014-06" db="EMBL/GenBank/DDBJ databases">
        <title>Saccharopolyspora rectivirgula DSM-43113 Genome sequencing.</title>
        <authorList>
            <person name="Barrera C."/>
            <person name="Millon L."/>
            <person name="Rognon B."/>
            <person name="Zaugg C."/>
            <person name="Monod M."/>
        </authorList>
    </citation>
    <scope>NUCLEOTIDE SEQUENCE [LARGE SCALE GENOMIC DNA]</scope>
    <source>
        <strain evidence="2 3">DSM 43113</strain>
    </source>
</reference>
<dbReference type="PANTHER" id="PTHR11647:SF1">
    <property type="entry name" value="COLLAPSIN RESPONSE MEDIATOR PROTEIN"/>
    <property type="match status" value="1"/>
</dbReference>
<dbReference type="RefSeq" id="WP_029722879.1">
    <property type="nucleotide sequence ID" value="NZ_JNVU01000031.1"/>
</dbReference>
<sequence length="516" mass="55813">MSQPLLLTGAQLVDGTGAPPRPADVLIENGDITAVEPPGTLPTSLPTRDLTGLVLAPGFIDVHSHADNSPLLLHHDTTKISQGVTTEVVGNCGFSLAPHNPHHSAELTDFLQRLFPPQELTWSSFRDLFEVTDQRGYVTNYCPLVGHSTLRIAAMGTSKATPDATALRAMQNALEQALEAGVFGLSTGLAYAPATFARTEELCALAEVLGGHGHYVTHMRNESDELLDSIEEALTIGAIAGSTHISHLKAAHHRNWGSMPRAIERLRQAREAGHLVTQDVYPYTASSTMLASLLPDELLAGQTSEVIERLRSPDTTHRLQAELDDDSLWHNVHIASTASHHHEGQSIAEIAAAQGRKPVDVLVEILISERLQVSMIHFCMDETDLETALADPCTMVGSDGLPLGTGGKPHPRLTSTFPRLIARYSRDRTILPLGEAIRRITALPAERFGIPDRGKVLPGHRADLVAFSAERIADRGDYQDPMRPPSGIEWVCLGGKTAVEHGEYCGERLGARLLPV</sequence>
<dbReference type="AlphaFoldDB" id="A0A073B824"/>
<dbReference type="eggNOG" id="COG3653">
    <property type="taxonomic scope" value="Bacteria"/>
</dbReference>